<dbReference type="InterPro" id="IPR030697">
    <property type="entry name" value="Rab29/Rab38/Rab32"/>
</dbReference>
<evidence type="ECO:0000256" key="3">
    <source>
        <dbReference type="ARBA" id="ARBA00023134"/>
    </source>
</evidence>
<dbReference type="PROSITE" id="PS51417">
    <property type="entry name" value="ARF"/>
    <property type="match status" value="1"/>
</dbReference>
<evidence type="ECO:0000256" key="4">
    <source>
        <dbReference type="ARBA" id="ARBA00023288"/>
    </source>
</evidence>
<dbReference type="GO" id="GO:0016020">
    <property type="term" value="C:membrane"/>
    <property type="evidence" value="ECO:0007669"/>
    <property type="project" value="UniProtKB-SubCell"/>
</dbReference>
<dbReference type="GO" id="GO:0003924">
    <property type="term" value="F:GTPase activity"/>
    <property type="evidence" value="ECO:0007669"/>
    <property type="project" value="UniProtKB-UniRule"/>
</dbReference>
<dbReference type="SMART" id="SM00173">
    <property type="entry name" value="RAS"/>
    <property type="match status" value="1"/>
</dbReference>
<dbReference type="Gene3D" id="3.40.50.300">
    <property type="entry name" value="P-loop containing nucleotide triphosphate hydrolases"/>
    <property type="match status" value="1"/>
</dbReference>
<reference evidence="8" key="1">
    <citation type="submission" date="2022-07" db="EMBL/GenBank/DDBJ databases">
        <title>Phylogenomic reconstructions and comparative analyses of Kickxellomycotina fungi.</title>
        <authorList>
            <person name="Reynolds N.K."/>
            <person name="Stajich J.E."/>
            <person name="Barry K."/>
            <person name="Grigoriev I.V."/>
            <person name="Crous P."/>
            <person name="Smith M.E."/>
        </authorList>
    </citation>
    <scope>NUCLEOTIDE SEQUENCE</scope>
    <source>
        <strain evidence="8">RSA 1196</strain>
    </source>
</reference>
<gene>
    <name evidence="8" type="ORF">IWQ62_004199</name>
</gene>
<comment type="function">
    <text evidence="6">The small GTPases Rab are key regulators in vesicle trafficking.</text>
</comment>
<dbReference type="CDD" id="cd04107">
    <property type="entry name" value="Rab32_Rab38"/>
    <property type="match status" value="1"/>
</dbReference>
<keyword evidence="3 6" id="KW-0342">GTP-binding</keyword>
<sequence length="250" mass="27263">MSSPGEDTASDESNTRLITQYMFKILVIGDAGAGKTSIIKRYVSDEFANHCKTTIGVDFAVKVIPWDDDTIVRLQLWDIAGQERYGCLTRVYYKEATGALLVYDTTNRSSFSAVEKWKQDLDDKVRLPETLGGGPLPTVLLANKSDLTEGTHQDNCLSPTTTQRLDEYCESQGFLAWFATSAKVNRNLDEAARCLVGKLLDLVQEAEQTGALPAAALVDGATKSPGKGPQSGEIQVDNSSPDTYYSRCCG</sequence>
<dbReference type="InterPro" id="IPR001806">
    <property type="entry name" value="Small_GTPase"/>
</dbReference>
<evidence type="ECO:0000256" key="5">
    <source>
        <dbReference type="ARBA" id="ARBA00023289"/>
    </source>
</evidence>
<dbReference type="EMBL" id="JANBPY010001323">
    <property type="protein sequence ID" value="KAJ1960526.1"/>
    <property type="molecule type" value="Genomic_DNA"/>
</dbReference>
<evidence type="ECO:0000256" key="1">
    <source>
        <dbReference type="ARBA" id="ARBA00006270"/>
    </source>
</evidence>
<dbReference type="InterPro" id="IPR027417">
    <property type="entry name" value="P-loop_NTPase"/>
</dbReference>
<evidence type="ECO:0000256" key="7">
    <source>
        <dbReference type="SAM" id="MobiDB-lite"/>
    </source>
</evidence>
<dbReference type="GO" id="GO:0005802">
    <property type="term" value="C:trans-Golgi network"/>
    <property type="evidence" value="ECO:0007669"/>
    <property type="project" value="UniProtKB-UniRule"/>
</dbReference>
<dbReference type="SMART" id="SM00176">
    <property type="entry name" value="RAN"/>
    <property type="match status" value="1"/>
</dbReference>
<dbReference type="GO" id="GO:0005525">
    <property type="term" value="F:GTP binding"/>
    <property type="evidence" value="ECO:0007669"/>
    <property type="project" value="UniProtKB-UniRule"/>
</dbReference>
<dbReference type="InterPro" id="IPR005225">
    <property type="entry name" value="Small_GTP-bd"/>
</dbReference>
<protein>
    <recommendedName>
        <fullName evidence="6">Ras-related protein Rab</fullName>
    </recommendedName>
</protein>
<keyword evidence="9" id="KW-1185">Reference proteome</keyword>
<dbReference type="FunFam" id="3.40.50.300:FF:000222">
    <property type="entry name" value="RAB32, member RAS oncogene family"/>
    <property type="match status" value="1"/>
</dbReference>
<feature type="region of interest" description="Disordered" evidence="7">
    <location>
        <begin position="222"/>
        <end position="243"/>
    </location>
</feature>
<organism evidence="8 9">
    <name type="scientific">Dispira parvispora</name>
    <dbReference type="NCBI Taxonomy" id="1520584"/>
    <lineage>
        <taxon>Eukaryota</taxon>
        <taxon>Fungi</taxon>
        <taxon>Fungi incertae sedis</taxon>
        <taxon>Zoopagomycota</taxon>
        <taxon>Kickxellomycotina</taxon>
        <taxon>Dimargaritomycetes</taxon>
        <taxon>Dimargaritales</taxon>
        <taxon>Dimargaritaceae</taxon>
        <taxon>Dispira</taxon>
    </lineage>
</organism>
<dbReference type="GO" id="GO:0005770">
    <property type="term" value="C:late endosome"/>
    <property type="evidence" value="ECO:0007669"/>
    <property type="project" value="TreeGrafter"/>
</dbReference>
<evidence type="ECO:0000313" key="8">
    <source>
        <dbReference type="EMBL" id="KAJ1960526.1"/>
    </source>
</evidence>
<dbReference type="PANTHER" id="PTHR47981:SF39">
    <property type="entry name" value="RAS-RELATED PROTEIN RAB"/>
    <property type="match status" value="1"/>
</dbReference>
<evidence type="ECO:0000256" key="2">
    <source>
        <dbReference type="ARBA" id="ARBA00022741"/>
    </source>
</evidence>
<dbReference type="PROSITE" id="PS51421">
    <property type="entry name" value="RAS"/>
    <property type="match status" value="1"/>
</dbReference>
<dbReference type="PANTHER" id="PTHR47981">
    <property type="entry name" value="RAB FAMILY"/>
    <property type="match status" value="1"/>
</dbReference>
<evidence type="ECO:0000313" key="9">
    <source>
        <dbReference type="Proteomes" id="UP001150925"/>
    </source>
</evidence>
<comment type="caution">
    <text evidence="8">The sequence shown here is derived from an EMBL/GenBank/DDBJ whole genome shotgun (WGS) entry which is preliminary data.</text>
</comment>
<keyword evidence="6" id="KW-0472">Membrane</keyword>
<comment type="subcellular location">
    <subcellularLocation>
        <location evidence="6">Membrane</location>
        <topology evidence="6">Lipid-anchor</topology>
    </subcellularLocation>
</comment>
<keyword evidence="4 6" id="KW-0449">Lipoprotein</keyword>
<dbReference type="Proteomes" id="UP001150925">
    <property type="component" value="Unassembled WGS sequence"/>
</dbReference>
<dbReference type="SMART" id="SM00175">
    <property type="entry name" value="RAB"/>
    <property type="match status" value="1"/>
</dbReference>
<keyword evidence="5 6" id="KW-0636">Prenylation</keyword>
<dbReference type="SUPFAM" id="SSF52540">
    <property type="entry name" value="P-loop containing nucleoside triphosphate hydrolases"/>
    <property type="match status" value="1"/>
</dbReference>
<keyword evidence="2 6" id="KW-0547">Nucleotide-binding</keyword>
<dbReference type="Pfam" id="PF00071">
    <property type="entry name" value="Ras"/>
    <property type="match status" value="1"/>
</dbReference>
<dbReference type="PROSITE" id="PS51419">
    <property type="entry name" value="RAB"/>
    <property type="match status" value="1"/>
</dbReference>
<dbReference type="AlphaFoldDB" id="A0A9W8E0W6"/>
<dbReference type="GO" id="GO:0016192">
    <property type="term" value="P:vesicle-mediated transport"/>
    <property type="evidence" value="ECO:0007669"/>
    <property type="project" value="InterPro"/>
</dbReference>
<dbReference type="PRINTS" id="PR00449">
    <property type="entry name" value="RASTRNSFRMNG"/>
</dbReference>
<dbReference type="SMART" id="SM00174">
    <property type="entry name" value="RHO"/>
    <property type="match status" value="1"/>
</dbReference>
<dbReference type="NCBIfam" id="TIGR00231">
    <property type="entry name" value="small_GTP"/>
    <property type="match status" value="1"/>
</dbReference>
<evidence type="ECO:0000256" key="6">
    <source>
        <dbReference type="RuleBase" id="RU367128"/>
    </source>
</evidence>
<accession>A0A9W8E0W6</accession>
<dbReference type="OrthoDB" id="48625at2759"/>
<comment type="similarity">
    <text evidence="1 6">Belongs to the small GTPase superfamily. Rab family.</text>
</comment>
<feature type="compositionally biased region" description="Polar residues" evidence="7">
    <location>
        <begin position="232"/>
        <end position="243"/>
    </location>
</feature>
<name>A0A9W8E0W6_9FUNG</name>
<proteinExistence type="inferred from homology"/>